<evidence type="ECO:0000259" key="1">
    <source>
        <dbReference type="Pfam" id="PF01872"/>
    </source>
</evidence>
<evidence type="ECO:0000313" key="2">
    <source>
        <dbReference type="EMBL" id="MCT2584987.1"/>
    </source>
</evidence>
<organism evidence="2 3">
    <name type="scientific">Actinophytocola gossypii</name>
    <dbReference type="NCBI Taxonomy" id="2812003"/>
    <lineage>
        <taxon>Bacteria</taxon>
        <taxon>Bacillati</taxon>
        <taxon>Actinomycetota</taxon>
        <taxon>Actinomycetes</taxon>
        <taxon>Pseudonocardiales</taxon>
        <taxon>Pseudonocardiaceae</taxon>
    </lineage>
</organism>
<gene>
    <name evidence="2" type="ORF">JT362_17880</name>
</gene>
<proteinExistence type="predicted"/>
<name>A0ABT2JAU2_9PSEU</name>
<evidence type="ECO:0000313" key="3">
    <source>
        <dbReference type="Proteomes" id="UP001156441"/>
    </source>
</evidence>
<dbReference type="EMBL" id="JAFFZE010000014">
    <property type="protein sequence ID" value="MCT2584987.1"/>
    <property type="molecule type" value="Genomic_DNA"/>
</dbReference>
<dbReference type="Proteomes" id="UP001156441">
    <property type="component" value="Unassembled WGS sequence"/>
</dbReference>
<dbReference type="RefSeq" id="WP_260192420.1">
    <property type="nucleotide sequence ID" value="NZ_JAFFZE010000014.1"/>
</dbReference>
<accession>A0ABT2JAU2</accession>
<dbReference type="SUPFAM" id="SSF53597">
    <property type="entry name" value="Dihydrofolate reductase-like"/>
    <property type="match status" value="1"/>
</dbReference>
<sequence>MSRVLVFKSMSLDGYVAGPNVSADDPMGVGGERLHDWMFGDPVASTDEKVVADLRARAAASVVGRRTFDLGLPHWKDVPFPGPSFVVTREARAPLAQAGGTFTFAPEPAEAVALAREAAGDGTVVLLGAELSRRALAAGLVDEVLLSLVPITLGGGAPLFDGTGDVTLRPAEVVGSPGVTHVRYEVVR</sequence>
<dbReference type="PANTHER" id="PTHR38011:SF11">
    <property type="entry name" value="2,5-DIAMINO-6-RIBOSYLAMINO-4(3H)-PYRIMIDINONE 5'-PHOSPHATE REDUCTASE"/>
    <property type="match status" value="1"/>
</dbReference>
<comment type="caution">
    <text evidence="2">The sequence shown here is derived from an EMBL/GenBank/DDBJ whole genome shotgun (WGS) entry which is preliminary data.</text>
</comment>
<dbReference type="Pfam" id="PF01872">
    <property type="entry name" value="RibD_C"/>
    <property type="match status" value="1"/>
</dbReference>
<dbReference type="InterPro" id="IPR002734">
    <property type="entry name" value="RibDG_C"/>
</dbReference>
<dbReference type="InterPro" id="IPR050765">
    <property type="entry name" value="Riboflavin_Biosynth_HTPR"/>
</dbReference>
<reference evidence="2 3" key="1">
    <citation type="submission" date="2021-02" db="EMBL/GenBank/DDBJ databases">
        <title>Actinophytocola xerophila sp. nov., isolated from soil of cotton cropping field.</title>
        <authorList>
            <person name="Huang R."/>
            <person name="Chen X."/>
            <person name="Ge X."/>
            <person name="Liu W."/>
        </authorList>
    </citation>
    <scope>NUCLEOTIDE SEQUENCE [LARGE SCALE GENOMIC DNA]</scope>
    <source>
        <strain evidence="2 3">S1-96</strain>
    </source>
</reference>
<dbReference type="PANTHER" id="PTHR38011">
    <property type="entry name" value="DIHYDROFOLATE REDUCTASE FAMILY PROTEIN (AFU_ORTHOLOGUE AFUA_8G06820)"/>
    <property type="match status" value="1"/>
</dbReference>
<dbReference type="Gene3D" id="3.40.430.10">
    <property type="entry name" value="Dihydrofolate Reductase, subunit A"/>
    <property type="match status" value="1"/>
</dbReference>
<feature type="domain" description="Bacterial bifunctional deaminase-reductase C-terminal" evidence="1">
    <location>
        <begin position="4"/>
        <end position="172"/>
    </location>
</feature>
<dbReference type="InterPro" id="IPR024072">
    <property type="entry name" value="DHFR-like_dom_sf"/>
</dbReference>
<keyword evidence="3" id="KW-1185">Reference proteome</keyword>
<protein>
    <submittedName>
        <fullName evidence="2">Dihydrofolate reductase family protein</fullName>
    </submittedName>
</protein>